<evidence type="ECO:0000256" key="2">
    <source>
        <dbReference type="ARBA" id="ARBA00022606"/>
    </source>
</evidence>
<evidence type="ECO:0000313" key="4">
    <source>
        <dbReference type="EMBL" id="CCO18890.1"/>
    </source>
</evidence>
<dbReference type="GO" id="GO:0009881">
    <property type="term" value="F:photoreceptor activity"/>
    <property type="evidence" value="ECO:0007669"/>
    <property type="project" value="UniProtKB-KW"/>
</dbReference>
<keyword evidence="1" id="KW-0600">Photoreceptor protein</keyword>
<dbReference type="GeneID" id="19012658"/>
<reference evidence="4 5" key="1">
    <citation type="submission" date="2011-10" db="EMBL/GenBank/DDBJ databases">
        <authorList>
            <person name="Genoscope - CEA"/>
        </authorList>
    </citation>
    <scope>NUCLEOTIDE SEQUENCE [LARGE SCALE GENOMIC DNA]</scope>
    <source>
        <strain evidence="4 5">RCC 1105</strain>
    </source>
</reference>
<name>K8F277_9CHLO</name>
<keyword evidence="2" id="KW-0716">Sensory transduction</keyword>
<sequence length="207" mass="22978">MVSPSSLALNSIVPHSTRAHSLTLPKRFLSLCAPKAARTRTHKGVSVVVVSSTSSPSSEVSTEEEEEKCILWEAAKTSAAMLFVKDGEGKYTACNDALLNRIGFKKEDIIGKNDEDICKKIQNIADTDEEHKRFHAKHSYRGEAITDLPKRWGTNDYLVRSGRIGEGKIFKERYASLVDDKFHEVLVYKTKMSENGTISGIAIPYMG</sequence>
<dbReference type="PROSITE" id="PS50112">
    <property type="entry name" value="PAS"/>
    <property type="match status" value="1"/>
</dbReference>
<accession>K8F277</accession>
<protein>
    <submittedName>
        <fullName evidence="4">Unnamed protein product</fullName>
    </submittedName>
</protein>
<evidence type="ECO:0000259" key="3">
    <source>
        <dbReference type="PROSITE" id="PS50112"/>
    </source>
</evidence>
<dbReference type="Gene3D" id="3.30.450.20">
    <property type="entry name" value="PAS domain"/>
    <property type="match status" value="1"/>
</dbReference>
<dbReference type="InterPro" id="IPR000014">
    <property type="entry name" value="PAS"/>
</dbReference>
<dbReference type="AlphaFoldDB" id="K8F277"/>
<keyword evidence="1" id="KW-0675">Receptor</keyword>
<dbReference type="InterPro" id="IPR035965">
    <property type="entry name" value="PAS-like_dom_sf"/>
</dbReference>
<organism evidence="4 5">
    <name type="scientific">Bathycoccus prasinos</name>
    <dbReference type="NCBI Taxonomy" id="41875"/>
    <lineage>
        <taxon>Eukaryota</taxon>
        <taxon>Viridiplantae</taxon>
        <taxon>Chlorophyta</taxon>
        <taxon>Mamiellophyceae</taxon>
        <taxon>Mamiellales</taxon>
        <taxon>Bathycoccaceae</taxon>
        <taxon>Bathycoccus</taxon>
    </lineage>
</organism>
<dbReference type="SUPFAM" id="SSF55785">
    <property type="entry name" value="PYP-like sensor domain (PAS domain)"/>
    <property type="match status" value="1"/>
</dbReference>
<gene>
    <name evidence="4" type="ordered locus">Bathy12g00030</name>
</gene>
<evidence type="ECO:0000313" key="5">
    <source>
        <dbReference type="Proteomes" id="UP000198341"/>
    </source>
</evidence>
<feature type="domain" description="PAS" evidence="3">
    <location>
        <begin position="82"/>
        <end position="113"/>
    </location>
</feature>
<keyword evidence="1" id="KW-0157">Chromophore</keyword>
<evidence type="ECO:0000256" key="1">
    <source>
        <dbReference type="ARBA" id="ARBA00022543"/>
    </source>
</evidence>
<dbReference type="EMBL" id="FO082267">
    <property type="protein sequence ID" value="CCO18890.1"/>
    <property type="molecule type" value="Genomic_DNA"/>
</dbReference>
<dbReference type="KEGG" id="bpg:Bathy12g00030"/>
<dbReference type="RefSeq" id="XP_007509775.1">
    <property type="nucleotide sequence ID" value="XM_007509713.1"/>
</dbReference>
<proteinExistence type="predicted"/>
<keyword evidence="5" id="KW-1185">Reference proteome</keyword>
<dbReference type="Proteomes" id="UP000198341">
    <property type="component" value="Chromosome 12"/>
</dbReference>